<evidence type="ECO:0000313" key="2">
    <source>
        <dbReference type="EMBL" id="SQI62975.1"/>
    </source>
</evidence>
<gene>
    <name evidence="2" type="ORF">NCTC4824_03853</name>
</gene>
<evidence type="ECO:0000313" key="3">
    <source>
        <dbReference type="Proteomes" id="UP000249134"/>
    </source>
</evidence>
<evidence type="ECO:0000256" key="1">
    <source>
        <dbReference type="SAM" id="Coils"/>
    </source>
</evidence>
<dbReference type="KEGG" id="blen:NCTC4824_03853"/>
<organism evidence="2 3">
    <name type="scientific">Lederbergia lenta</name>
    <name type="common">Bacillus lentus</name>
    <dbReference type="NCBI Taxonomy" id="1467"/>
    <lineage>
        <taxon>Bacteria</taxon>
        <taxon>Bacillati</taxon>
        <taxon>Bacillota</taxon>
        <taxon>Bacilli</taxon>
        <taxon>Bacillales</taxon>
        <taxon>Bacillaceae</taxon>
        <taxon>Lederbergia</taxon>
    </lineage>
</organism>
<dbReference type="STRING" id="1348624.GCA_001591545_03081"/>
<sequence length="65" mass="7495">MKANMRNDSMEILIGDLIFKLGKANQQMHSLSQRVAQLEQHLQGYTTDQFSLSRNKNSKKQMIAQ</sequence>
<dbReference type="RefSeq" id="WP_066144071.1">
    <property type="nucleotide sequence ID" value="NZ_CBCSGM010000004.1"/>
</dbReference>
<feature type="coiled-coil region" evidence="1">
    <location>
        <begin position="21"/>
        <end position="48"/>
    </location>
</feature>
<protein>
    <submittedName>
        <fullName evidence="2">Uncharacterized protein</fullName>
    </submittedName>
</protein>
<accession>A0A2X4ZEF9</accession>
<keyword evidence="1" id="KW-0175">Coiled coil</keyword>
<dbReference type="Proteomes" id="UP000249134">
    <property type="component" value="Chromosome 1"/>
</dbReference>
<dbReference type="AlphaFoldDB" id="A0A2X4ZEF9"/>
<keyword evidence="3" id="KW-1185">Reference proteome</keyword>
<reference evidence="2 3" key="1">
    <citation type="submission" date="2018-06" db="EMBL/GenBank/DDBJ databases">
        <authorList>
            <consortium name="Pathogen Informatics"/>
            <person name="Doyle S."/>
        </authorList>
    </citation>
    <scope>NUCLEOTIDE SEQUENCE [LARGE SCALE GENOMIC DNA]</scope>
    <source>
        <strain evidence="2 3">NCTC4824</strain>
    </source>
</reference>
<name>A0A2X4ZEF9_LEDLE</name>
<dbReference type="EMBL" id="LS483476">
    <property type="protein sequence ID" value="SQI62975.1"/>
    <property type="molecule type" value="Genomic_DNA"/>
</dbReference>
<proteinExistence type="predicted"/>